<protein>
    <submittedName>
        <fullName evidence="1">Uncharacterized protein</fullName>
    </submittedName>
</protein>
<name>A0AAV7V906_PLEWA</name>
<gene>
    <name evidence="1" type="ORF">NDU88_001892</name>
</gene>
<accession>A0AAV7V906</accession>
<proteinExistence type="predicted"/>
<evidence type="ECO:0000313" key="2">
    <source>
        <dbReference type="Proteomes" id="UP001066276"/>
    </source>
</evidence>
<dbReference type="EMBL" id="JANPWB010000003">
    <property type="protein sequence ID" value="KAJ1198048.1"/>
    <property type="molecule type" value="Genomic_DNA"/>
</dbReference>
<organism evidence="1 2">
    <name type="scientific">Pleurodeles waltl</name>
    <name type="common">Iberian ribbed newt</name>
    <dbReference type="NCBI Taxonomy" id="8319"/>
    <lineage>
        <taxon>Eukaryota</taxon>
        <taxon>Metazoa</taxon>
        <taxon>Chordata</taxon>
        <taxon>Craniata</taxon>
        <taxon>Vertebrata</taxon>
        <taxon>Euteleostomi</taxon>
        <taxon>Amphibia</taxon>
        <taxon>Batrachia</taxon>
        <taxon>Caudata</taxon>
        <taxon>Salamandroidea</taxon>
        <taxon>Salamandridae</taxon>
        <taxon>Pleurodelinae</taxon>
        <taxon>Pleurodeles</taxon>
    </lineage>
</organism>
<reference evidence="1" key="1">
    <citation type="journal article" date="2022" name="bioRxiv">
        <title>Sequencing and chromosome-scale assembly of the giantPleurodeles waltlgenome.</title>
        <authorList>
            <person name="Brown T."/>
            <person name="Elewa A."/>
            <person name="Iarovenko S."/>
            <person name="Subramanian E."/>
            <person name="Araus A.J."/>
            <person name="Petzold A."/>
            <person name="Susuki M."/>
            <person name="Suzuki K.-i.T."/>
            <person name="Hayashi T."/>
            <person name="Toyoda A."/>
            <person name="Oliveira C."/>
            <person name="Osipova E."/>
            <person name="Leigh N.D."/>
            <person name="Simon A."/>
            <person name="Yun M.H."/>
        </authorList>
    </citation>
    <scope>NUCLEOTIDE SEQUENCE</scope>
    <source>
        <strain evidence="1">20211129_DDA</strain>
        <tissue evidence="1">Liver</tissue>
    </source>
</reference>
<comment type="caution">
    <text evidence="1">The sequence shown here is derived from an EMBL/GenBank/DDBJ whole genome shotgun (WGS) entry which is preliminary data.</text>
</comment>
<dbReference type="Proteomes" id="UP001066276">
    <property type="component" value="Chromosome 2_1"/>
</dbReference>
<evidence type="ECO:0000313" key="1">
    <source>
        <dbReference type="EMBL" id="KAJ1198048.1"/>
    </source>
</evidence>
<keyword evidence="2" id="KW-1185">Reference proteome</keyword>
<dbReference type="AlphaFoldDB" id="A0AAV7V906"/>
<sequence length="147" mass="16566">MENRLQGGKVGFGKASKKRVAVVQSGENQRLDQGFKVVFREEATNPPKKAQLVSSRLCNGVDYSGYRSPHNNMLNNENRSTVGRTGTGVVKIIRRPAPWRLPHRRREAGNLNFFISREHSHDGAGSRDGKAESRWFGCRCYSYERGS</sequence>